<keyword evidence="1" id="KW-0802">TPR repeat</keyword>
<proteinExistence type="predicted"/>
<name>A0ABS4IHW1_9BACI</name>
<feature type="repeat" description="TPR" evidence="1">
    <location>
        <begin position="69"/>
        <end position="102"/>
    </location>
</feature>
<dbReference type="InterPro" id="IPR019734">
    <property type="entry name" value="TPR_rpt"/>
</dbReference>
<feature type="domain" description="Tetratrico peptide repeat group 5" evidence="2">
    <location>
        <begin position="39"/>
        <end position="153"/>
    </location>
</feature>
<dbReference type="InterPro" id="IPR011990">
    <property type="entry name" value="TPR-like_helical_dom_sf"/>
</dbReference>
<organism evidence="3 4">
    <name type="scientific">Virgibacillus natechei</name>
    <dbReference type="NCBI Taxonomy" id="1216297"/>
    <lineage>
        <taxon>Bacteria</taxon>
        <taxon>Bacillati</taxon>
        <taxon>Bacillota</taxon>
        <taxon>Bacilli</taxon>
        <taxon>Bacillales</taxon>
        <taxon>Bacillaceae</taxon>
        <taxon>Virgibacillus</taxon>
    </lineage>
</organism>
<dbReference type="Proteomes" id="UP001519345">
    <property type="component" value="Unassembled WGS sequence"/>
</dbReference>
<accession>A0ABS4IHW1</accession>
<dbReference type="RefSeq" id="WP_209463661.1">
    <property type="nucleotide sequence ID" value="NZ_CP110224.1"/>
</dbReference>
<dbReference type="Gene3D" id="1.25.40.10">
    <property type="entry name" value="Tetratricopeptide repeat domain"/>
    <property type="match status" value="1"/>
</dbReference>
<gene>
    <name evidence="3" type="ORF">J2Z83_002654</name>
</gene>
<reference evidence="3 4" key="1">
    <citation type="submission" date="2021-03" db="EMBL/GenBank/DDBJ databases">
        <title>Genomic Encyclopedia of Type Strains, Phase IV (KMG-IV): sequencing the most valuable type-strain genomes for metagenomic binning, comparative biology and taxonomic classification.</title>
        <authorList>
            <person name="Goeker M."/>
        </authorList>
    </citation>
    <scope>NUCLEOTIDE SEQUENCE [LARGE SCALE GENOMIC DNA]</scope>
    <source>
        <strain evidence="3 4">DSM 25609</strain>
    </source>
</reference>
<dbReference type="InterPro" id="IPR041656">
    <property type="entry name" value="TPR_5"/>
</dbReference>
<protein>
    <submittedName>
        <fullName evidence="3">Tetratricopeptide (TPR) repeat protein</fullName>
    </submittedName>
</protein>
<dbReference type="EMBL" id="JAGGKX010000014">
    <property type="protein sequence ID" value="MBP1970533.1"/>
    <property type="molecule type" value="Genomic_DNA"/>
</dbReference>
<dbReference type="Pfam" id="PF12688">
    <property type="entry name" value="TPR_5"/>
    <property type="match status" value="1"/>
</dbReference>
<keyword evidence="4" id="KW-1185">Reference proteome</keyword>
<evidence type="ECO:0000313" key="3">
    <source>
        <dbReference type="EMBL" id="MBP1970533.1"/>
    </source>
</evidence>
<evidence type="ECO:0000313" key="4">
    <source>
        <dbReference type="Proteomes" id="UP001519345"/>
    </source>
</evidence>
<evidence type="ECO:0000259" key="2">
    <source>
        <dbReference type="Pfam" id="PF12688"/>
    </source>
</evidence>
<comment type="caution">
    <text evidence="3">The sequence shown here is derived from an EMBL/GenBank/DDBJ whole genome shotgun (WGS) entry which is preliminary data.</text>
</comment>
<dbReference type="SUPFAM" id="SSF48452">
    <property type="entry name" value="TPR-like"/>
    <property type="match status" value="1"/>
</dbReference>
<dbReference type="PROSITE" id="PS50005">
    <property type="entry name" value="TPR"/>
    <property type="match status" value="1"/>
</dbReference>
<sequence>MSSKARKRIENEEFEKAQEILLQLLNENPDEAEANHLFAETFDAQGFEREAIPYYENALANNIEGELREAVFIQLGSSYRCIGEYEKAKEILLKGLEEFPDNLALKAFLAMALYNLSEEEDAVTMLLQMIAESSDDPWLKKYQRAIKFYAVNLNETW</sequence>
<evidence type="ECO:0000256" key="1">
    <source>
        <dbReference type="PROSITE-ProRule" id="PRU00339"/>
    </source>
</evidence>